<protein>
    <recommendedName>
        <fullName evidence="2">biotin--[biotin carboxyl-carrier protein] ligase</fullName>
        <ecNumber evidence="2">6.3.4.15</ecNumber>
    </recommendedName>
</protein>
<evidence type="ECO:0000259" key="5">
    <source>
        <dbReference type="Pfam" id="PF03099"/>
    </source>
</evidence>
<proteinExistence type="predicted"/>
<dbReference type="InterPro" id="IPR004143">
    <property type="entry name" value="BPL_LPL_catalytic"/>
</dbReference>
<dbReference type="SUPFAM" id="SSF55681">
    <property type="entry name" value="Class II aaRS and biotin synthetases"/>
    <property type="match status" value="2"/>
</dbReference>
<evidence type="ECO:0000256" key="3">
    <source>
        <dbReference type="SAM" id="MobiDB-lite"/>
    </source>
</evidence>
<feature type="domain" description="BPL/LPL catalytic" evidence="5">
    <location>
        <begin position="45"/>
        <end position="97"/>
    </location>
</feature>
<dbReference type="AlphaFoldDB" id="A0A2S4A0C0"/>
<dbReference type="SUPFAM" id="SSF50037">
    <property type="entry name" value="C-terminal domain of transcriptional repressors"/>
    <property type="match status" value="1"/>
</dbReference>
<dbReference type="GO" id="GO:0005737">
    <property type="term" value="C:cytoplasm"/>
    <property type="evidence" value="ECO:0007669"/>
    <property type="project" value="TreeGrafter"/>
</dbReference>
<dbReference type="InterPro" id="IPR045864">
    <property type="entry name" value="aa-tRNA-synth_II/BPL/LPL"/>
</dbReference>
<organism evidence="6 7">
    <name type="scientific">Arthrobacter glacialis</name>
    <dbReference type="NCBI Taxonomy" id="1664"/>
    <lineage>
        <taxon>Bacteria</taxon>
        <taxon>Bacillati</taxon>
        <taxon>Actinomycetota</taxon>
        <taxon>Actinomycetes</taxon>
        <taxon>Micrococcales</taxon>
        <taxon>Micrococcaceae</taxon>
        <taxon>Arthrobacter</taxon>
    </lineage>
</organism>
<reference evidence="6 7" key="1">
    <citation type="submission" date="2018-01" db="EMBL/GenBank/DDBJ databases">
        <title>Arthrobacter sp. nov., from glaciers in China.</title>
        <authorList>
            <person name="Liu Q."/>
            <person name="Xin Y.-H."/>
        </authorList>
    </citation>
    <scope>NUCLEOTIDE SEQUENCE [LARGE SCALE GENOMIC DNA]</scope>
    <source>
        <strain evidence="6 7">HLT2-12-2</strain>
    </source>
</reference>
<dbReference type="Pfam" id="PF02237">
    <property type="entry name" value="BPL_C"/>
    <property type="match status" value="1"/>
</dbReference>
<dbReference type="InterPro" id="IPR003142">
    <property type="entry name" value="BPL_C"/>
</dbReference>
<evidence type="ECO:0000313" key="6">
    <source>
        <dbReference type="EMBL" id="POH74961.1"/>
    </source>
</evidence>
<keyword evidence="1" id="KW-0092">Biotin</keyword>
<dbReference type="EMBL" id="PPXC01000002">
    <property type="protein sequence ID" value="POH74961.1"/>
    <property type="molecule type" value="Genomic_DNA"/>
</dbReference>
<sequence length="354" mass="35565">MSVVPDKIEAMTGAPQALNQPALKAALLRPQGYFGRVEIVGTTGSTNTDLAGSAGDPHQLWPDLSVLIADAQEAGKGRLGRTWVVPAGAAMISSVFLRPGDRAPSAAGRPGSGAGSAPTSDALSFGAPAAGQPAGGALPFDAHTSGASAFALTGYAWLSILAGVALCEALRVHTSVPAALKWPNDVVVNGRKLAGILAQLVPFTTGGPGVVVGAGVNVSADAHQLPTDRATSLLLEGAIPEALDRNVLLPAYLNTFAALYNEFVAAAGDAAAPLIGGVGGGRSLLELAAQHMSTLGQEVRAELPGGAMLHGTATGLGNDGSLLIRDAAGTFHTVSAGDVIHLRRTETDGTLNYA</sequence>
<accession>A0A2S4A0C0</accession>
<evidence type="ECO:0000256" key="2">
    <source>
        <dbReference type="ARBA" id="ARBA00024227"/>
    </source>
</evidence>
<evidence type="ECO:0000259" key="4">
    <source>
        <dbReference type="Pfam" id="PF02237"/>
    </source>
</evidence>
<evidence type="ECO:0000313" key="7">
    <source>
        <dbReference type="Proteomes" id="UP000237061"/>
    </source>
</evidence>
<dbReference type="EC" id="6.3.4.15" evidence="2"/>
<dbReference type="Gene3D" id="2.30.30.100">
    <property type="match status" value="1"/>
</dbReference>
<dbReference type="Pfam" id="PF03099">
    <property type="entry name" value="BPL_LplA_LipB"/>
    <property type="match status" value="2"/>
</dbReference>
<evidence type="ECO:0000256" key="1">
    <source>
        <dbReference type="ARBA" id="ARBA00023267"/>
    </source>
</evidence>
<dbReference type="PANTHER" id="PTHR12835">
    <property type="entry name" value="BIOTIN PROTEIN LIGASE"/>
    <property type="match status" value="1"/>
</dbReference>
<dbReference type="Gene3D" id="3.30.930.10">
    <property type="entry name" value="Bira Bifunctional Protein, Domain 2"/>
    <property type="match status" value="1"/>
</dbReference>
<gene>
    <name evidence="6" type="ORF">CVS27_03625</name>
</gene>
<keyword evidence="7" id="KW-1185">Reference proteome</keyword>
<dbReference type="GO" id="GO:0004077">
    <property type="term" value="F:biotin--[biotin carboxyl-carrier protein] ligase activity"/>
    <property type="evidence" value="ECO:0007669"/>
    <property type="project" value="UniProtKB-EC"/>
</dbReference>
<keyword evidence="6" id="KW-0436">Ligase</keyword>
<comment type="caution">
    <text evidence="6">The sequence shown here is derived from an EMBL/GenBank/DDBJ whole genome shotgun (WGS) entry which is preliminary data.</text>
</comment>
<dbReference type="Proteomes" id="UP000237061">
    <property type="component" value="Unassembled WGS sequence"/>
</dbReference>
<feature type="region of interest" description="Disordered" evidence="3">
    <location>
        <begin position="102"/>
        <end position="128"/>
    </location>
</feature>
<dbReference type="PANTHER" id="PTHR12835:SF5">
    <property type="entry name" value="BIOTIN--PROTEIN LIGASE"/>
    <property type="match status" value="1"/>
</dbReference>
<dbReference type="InterPro" id="IPR008988">
    <property type="entry name" value="Transcriptional_repressor_C"/>
</dbReference>
<name>A0A2S4A0C0_ARTGL</name>
<feature type="domain" description="Biotin protein ligase C-terminal" evidence="4">
    <location>
        <begin position="294"/>
        <end position="341"/>
    </location>
</feature>
<feature type="domain" description="BPL/LPL catalytic" evidence="5">
    <location>
        <begin position="159"/>
        <end position="217"/>
    </location>
</feature>